<organism evidence="2 3">
    <name type="scientific">Dorcoceras hygrometricum</name>
    <dbReference type="NCBI Taxonomy" id="472368"/>
    <lineage>
        <taxon>Eukaryota</taxon>
        <taxon>Viridiplantae</taxon>
        <taxon>Streptophyta</taxon>
        <taxon>Embryophyta</taxon>
        <taxon>Tracheophyta</taxon>
        <taxon>Spermatophyta</taxon>
        <taxon>Magnoliopsida</taxon>
        <taxon>eudicotyledons</taxon>
        <taxon>Gunneridae</taxon>
        <taxon>Pentapetalae</taxon>
        <taxon>asterids</taxon>
        <taxon>lamiids</taxon>
        <taxon>Lamiales</taxon>
        <taxon>Gesneriaceae</taxon>
        <taxon>Didymocarpoideae</taxon>
        <taxon>Trichosporeae</taxon>
        <taxon>Loxocarpinae</taxon>
        <taxon>Dorcoceras</taxon>
    </lineage>
</organism>
<sequence length="120" mass="13139">MHETRTTAVGYNQGREPKNSMHSSTGFAIEYVATPDAEICPFDTKMLTLKSLLTLLCPLSINASVQCCAFLDFLFGFLTTMHSLFAHTSSVSLRLIYKASCAIISVGHKDVSVVKASKKF</sequence>
<reference evidence="2 3" key="1">
    <citation type="journal article" date="2015" name="Proc. Natl. Acad. Sci. U.S.A.">
        <title>The resurrection genome of Boea hygrometrica: A blueprint for survival of dehydration.</title>
        <authorList>
            <person name="Xiao L."/>
            <person name="Yang G."/>
            <person name="Zhang L."/>
            <person name="Yang X."/>
            <person name="Zhao S."/>
            <person name="Ji Z."/>
            <person name="Zhou Q."/>
            <person name="Hu M."/>
            <person name="Wang Y."/>
            <person name="Chen M."/>
            <person name="Xu Y."/>
            <person name="Jin H."/>
            <person name="Xiao X."/>
            <person name="Hu G."/>
            <person name="Bao F."/>
            <person name="Hu Y."/>
            <person name="Wan P."/>
            <person name="Li L."/>
            <person name="Deng X."/>
            <person name="Kuang T."/>
            <person name="Xiang C."/>
            <person name="Zhu J.K."/>
            <person name="Oliver M.J."/>
            <person name="He Y."/>
        </authorList>
    </citation>
    <scope>NUCLEOTIDE SEQUENCE [LARGE SCALE GENOMIC DNA]</scope>
    <source>
        <strain evidence="3">cv. XS01</strain>
    </source>
</reference>
<dbReference type="EMBL" id="KQ990662">
    <property type="protein sequence ID" value="KZV52784.1"/>
    <property type="molecule type" value="Genomic_DNA"/>
</dbReference>
<evidence type="ECO:0000313" key="3">
    <source>
        <dbReference type="Proteomes" id="UP000250235"/>
    </source>
</evidence>
<protein>
    <submittedName>
        <fullName evidence="2">Uncharacterized protein</fullName>
    </submittedName>
</protein>
<evidence type="ECO:0000256" key="1">
    <source>
        <dbReference type="SAM" id="MobiDB-lite"/>
    </source>
</evidence>
<keyword evidence="3" id="KW-1185">Reference proteome</keyword>
<feature type="region of interest" description="Disordered" evidence="1">
    <location>
        <begin position="1"/>
        <end position="21"/>
    </location>
</feature>
<dbReference type="AlphaFoldDB" id="A0A2Z7CZW1"/>
<dbReference type="Proteomes" id="UP000250235">
    <property type="component" value="Unassembled WGS sequence"/>
</dbReference>
<evidence type="ECO:0000313" key="2">
    <source>
        <dbReference type="EMBL" id="KZV52784.1"/>
    </source>
</evidence>
<gene>
    <name evidence="2" type="ORF">F511_40590</name>
</gene>
<accession>A0A2Z7CZW1</accession>
<feature type="compositionally biased region" description="Polar residues" evidence="1">
    <location>
        <begin position="1"/>
        <end position="10"/>
    </location>
</feature>
<proteinExistence type="predicted"/>
<name>A0A2Z7CZW1_9LAMI</name>